<keyword evidence="1" id="KW-0732">Signal</keyword>
<evidence type="ECO:0000313" key="2">
    <source>
        <dbReference type="EMBL" id="CAG6743861.1"/>
    </source>
</evidence>
<protein>
    <submittedName>
        <fullName evidence="2">Uncharacterized protein</fullName>
    </submittedName>
</protein>
<reference evidence="2" key="1">
    <citation type="submission" date="2021-05" db="EMBL/GenBank/DDBJ databases">
        <authorList>
            <person name="Alioto T."/>
            <person name="Alioto T."/>
            <person name="Gomez Garrido J."/>
        </authorList>
    </citation>
    <scope>NUCLEOTIDE SEQUENCE</scope>
</reference>
<sequence length="349" mass="40432">MWSIFFIYLFAFDNIPESSAVNVRNLLDFLANDQKVKGKTAGRRKKPLNKYYVQSGVKLKTKPLKVPLVDYLTSFRIGEFADRLENYIERTNIFHNLTDDLATYHLMSGFLTQLDKEFIIESNPQEYSADHLMIPRLHTKHDDTVIVFKYYGANEYADLEDIVNKGMVHMLRQNYKHAILQHFPGGVKESKRIRQVLLISLGISGTGVLVKHEKYKLESGGDKFSKVLQSHLSNHDMGALQQYLDQIIIATKTHIETAADLKNFVEGFLDSHEDFYPRSNDDESIYIPMTRRKNGKNIAYLIRYKVLSSGDKDRTEELEDKCDLEDTTFFEQFPTVDTVRTILLFHKKS</sequence>
<feature type="signal peptide" evidence="1">
    <location>
        <begin position="1"/>
        <end position="20"/>
    </location>
</feature>
<organism evidence="2">
    <name type="scientific">Cacopsylla melanoneura</name>
    <dbReference type="NCBI Taxonomy" id="428564"/>
    <lineage>
        <taxon>Eukaryota</taxon>
        <taxon>Metazoa</taxon>
        <taxon>Ecdysozoa</taxon>
        <taxon>Arthropoda</taxon>
        <taxon>Hexapoda</taxon>
        <taxon>Insecta</taxon>
        <taxon>Pterygota</taxon>
        <taxon>Neoptera</taxon>
        <taxon>Paraneoptera</taxon>
        <taxon>Hemiptera</taxon>
        <taxon>Sternorrhyncha</taxon>
        <taxon>Psylloidea</taxon>
        <taxon>Psyllidae</taxon>
        <taxon>Psyllinae</taxon>
        <taxon>Cacopsylla</taxon>
    </lineage>
</organism>
<accession>A0A8D9E7X8</accession>
<feature type="chain" id="PRO_5034931563" evidence="1">
    <location>
        <begin position="21"/>
        <end position="349"/>
    </location>
</feature>
<proteinExistence type="predicted"/>
<evidence type="ECO:0000256" key="1">
    <source>
        <dbReference type="SAM" id="SignalP"/>
    </source>
</evidence>
<dbReference type="EMBL" id="HBUF01455013">
    <property type="protein sequence ID" value="CAG6743861.1"/>
    <property type="molecule type" value="Transcribed_RNA"/>
</dbReference>
<dbReference type="AlphaFoldDB" id="A0A8D9E7X8"/>
<name>A0A8D9E7X8_9HEMI</name>